<gene>
    <name evidence="1" type="ORF">BC936DRAFT_141415</name>
</gene>
<dbReference type="SUPFAM" id="SSF56112">
    <property type="entry name" value="Protein kinase-like (PK-like)"/>
    <property type="match status" value="1"/>
</dbReference>
<dbReference type="EMBL" id="RBNI01019549">
    <property type="protein sequence ID" value="RUO96815.1"/>
    <property type="molecule type" value="Genomic_DNA"/>
</dbReference>
<dbReference type="PROSITE" id="PS50011">
    <property type="entry name" value="PROTEIN_KINASE_DOM"/>
    <property type="match status" value="1"/>
</dbReference>
<evidence type="ECO:0000313" key="1">
    <source>
        <dbReference type="EMBL" id="RUO96815.1"/>
    </source>
</evidence>
<dbReference type="GO" id="GO:0005634">
    <property type="term" value="C:nucleus"/>
    <property type="evidence" value="ECO:0007669"/>
    <property type="project" value="TreeGrafter"/>
</dbReference>
<keyword evidence="1" id="KW-0418">Kinase</keyword>
<dbReference type="Pfam" id="PF00069">
    <property type="entry name" value="Pkinase"/>
    <property type="match status" value="2"/>
</dbReference>
<dbReference type="PROSITE" id="PS00107">
    <property type="entry name" value="PROTEIN_KINASE_ATP"/>
    <property type="match status" value="1"/>
</dbReference>
<proteinExistence type="predicted"/>
<evidence type="ECO:0000313" key="2">
    <source>
        <dbReference type="Proteomes" id="UP000268093"/>
    </source>
</evidence>
<dbReference type="GO" id="GO:0004674">
    <property type="term" value="F:protein serine/threonine kinase activity"/>
    <property type="evidence" value="ECO:0007669"/>
    <property type="project" value="UniProtKB-KW"/>
</dbReference>
<dbReference type="Gene3D" id="3.30.200.20">
    <property type="entry name" value="Phosphorylase Kinase, domain 1"/>
    <property type="match status" value="1"/>
</dbReference>
<comment type="caution">
    <text evidence="1">The sequence shown here is derived from an EMBL/GenBank/DDBJ whole genome shotgun (WGS) entry which is preliminary data.</text>
</comment>
<protein>
    <submittedName>
        <fullName evidence="1">Kinase-like domain-containing protein</fullName>
    </submittedName>
</protein>
<dbReference type="InterPro" id="IPR008271">
    <property type="entry name" value="Ser/Thr_kinase_AS"/>
</dbReference>
<accession>A0A433A2A4</accession>
<name>A0A433A2A4_9FUNG</name>
<sequence length="449" mass="50613">MPTLVSPGRVFDRQAMLKNFKLSKMQQKHQLPEASDAAFPFPVQQEQQRAPPTSQRHPLPPTPCELPPSPPNTPAIYKPNENVTVSSKLLDNHQLHSEFLARYSLGEELGSGGFGFVVSATQYSNNREVAVKFIFKDKVPENGWACDAQLGVIPMEIYVLKNVRHANIIEFIDTFQDDKYFYLVMELHGTQWEPAKTQLIHTAATSLPSPPADYPGSSYFTPAVQQKCQTPPTCPTQPTFLIQTPSISTSHMEEHTVPQQDPSLLSSKKSKRPSLLVRRSSCDLFECIEQHSKLSEEQARIIFRQIVECVHFLDAKGICHRDIKDENIVIDSNYKVKLIDFGSAVAIPRPQSCYFNRFYGTVTFASPEILLGEPYRAEPAEIWSLGILLYTILYGEVPFPNQLQTISGPFAHPSVQSSPECMHLLTRMLAKNPDQRATIEEVIRHPWLG</sequence>
<dbReference type="SMART" id="SM00220">
    <property type="entry name" value="S_TKc"/>
    <property type="match status" value="1"/>
</dbReference>
<organism evidence="1 2">
    <name type="scientific">Jimgerdemannia flammicorona</name>
    <dbReference type="NCBI Taxonomy" id="994334"/>
    <lineage>
        <taxon>Eukaryota</taxon>
        <taxon>Fungi</taxon>
        <taxon>Fungi incertae sedis</taxon>
        <taxon>Mucoromycota</taxon>
        <taxon>Mucoromycotina</taxon>
        <taxon>Endogonomycetes</taxon>
        <taxon>Endogonales</taxon>
        <taxon>Endogonaceae</taxon>
        <taxon>Jimgerdemannia</taxon>
    </lineage>
</organism>
<dbReference type="GO" id="GO:0005829">
    <property type="term" value="C:cytosol"/>
    <property type="evidence" value="ECO:0007669"/>
    <property type="project" value="TreeGrafter"/>
</dbReference>
<dbReference type="GO" id="GO:0035556">
    <property type="term" value="P:intracellular signal transduction"/>
    <property type="evidence" value="ECO:0007669"/>
    <property type="project" value="TreeGrafter"/>
</dbReference>
<dbReference type="PANTHER" id="PTHR24346:SF72">
    <property type="entry name" value="CAMK PROTEIN KINASE"/>
    <property type="match status" value="1"/>
</dbReference>
<dbReference type="GO" id="GO:0005524">
    <property type="term" value="F:ATP binding"/>
    <property type="evidence" value="ECO:0007669"/>
    <property type="project" value="UniProtKB-UniRule"/>
</dbReference>
<keyword evidence="1" id="KW-0808">Transferase</keyword>
<keyword evidence="2" id="KW-1185">Reference proteome</keyword>
<dbReference type="GO" id="GO:0045719">
    <property type="term" value="P:negative regulation of glycogen biosynthetic process"/>
    <property type="evidence" value="ECO:0007669"/>
    <property type="project" value="TreeGrafter"/>
</dbReference>
<dbReference type="Gene3D" id="1.10.510.10">
    <property type="entry name" value="Transferase(Phosphotransferase) domain 1"/>
    <property type="match status" value="1"/>
</dbReference>
<dbReference type="InterPro" id="IPR017441">
    <property type="entry name" value="Protein_kinase_ATP_BS"/>
</dbReference>
<dbReference type="InterPro" id="IPR011009">
    <property type="entry name" value="Kinase-like_dom_sf"/>
</dbReference>
<dbReference type="PROSITE" id="PS00108">
    <property type="entry name" value="PROTEIN_KINASE_ST"/>
    <property type="match status" value="1"/>
</dbReference>
<dbReference type="PANTHER" id="PTHR24346">
    <property type="entry name" value="MAP/MICROTUBULE AFFINITY-REGULATING KINASE"/>
    <property type="match status" value="1"/>
</dbReference>
<reference evidence="1 2" key="1">
    <citation type="journal article" date="2018" name="New Phytol.">
        <title>Phylogenomics of Endogonaceae and evolution of mycorrhizas within Mucoromycota.</title>
        <authorList>
            <person name="Chang Y."/>
            <person name="Desiro A."/>
            <person name="Na H."/>
            <person name="Sandor L."/>
            <person name="Lipzen A."/>
            <person name="Clum A."/>
            <person name="Barry K."/>
            <person name="Grigoriev I.V."/>
            <person name="Martin F.M."/>
            <person name="Stajich J.E."/>
            <person name="Smith M.E."/>
            <person name="Bonito G."/>
            <person name="Spatafora J.W."/>
        </authorList>
    </citation>
    <scope>NUCLEOTIDE SEQUENCE [LARGE SCALE GENOMIC DNA]</scope>
    <source>
        <strain evidence="1 2">GMNB39</strain>
    </source>
</reference>
<dbReference type="OrthoDB" id="10252171at2759"/>
<dbReference type="Proteomes" id="UP000268093">
    <property type="component" value="Unassembled WGS sequence"/>
</dbReference>
<dbReference type="InterPro" id="IPR000719">
    <property type="entry name" value="Prot_kinase_dom"/>
</dbReference>